<keyword evidence="1" id="KW-0472">Membrane</keyword>
<keyword evidence="1" id="KW-0812">Transmembrane</keyword>
<accession>A0A553JXC1</accession>
<evidence type="ECO:0000313" key="2">
    <source>
        <dbReference type="EMBL" id="TRY17092.1"/>
    </source>
</evidence>
<feature type="transmembrane region" description="Helical" evidence="1">
    <location>
        <begin position="77"/>
        <end position="99"/>
    </location>
</feature>
<dbReference type="Proteomes" id="UP000317638">
    <property type="component" value="Unassembled WGS sequence"/>
</dbReference>
<evidence type="ECO:0000256" key="1">
    <source>
        <dbReference type="SAM" id="Phobius"/>
    </source>
</evidence>
<sequence length="276" mass="29083">MAVTCVNASYTSSDYARRERYALNGVLRPMGLPRVPASAAVIARDQYRERRGLVGSAILTGASILLVLPAGPPSFQALAFVLFAAAFVGRGIVIALLVAREGNGHRSSGTAVSDARVRPLREWIPIWAWVAATLAQAGFLATYVPASLAMRPEMSSWVLGLGVVSACATVAGWVFASWFAAQPLLAGDADELTWSYAYRRRDLCTILAIGPLLAFGVAISAFAHRGDVPAAEPVGHLPILAFGYALATGHFALLGHVRAGARPRSAVAGRSTRAES</sequence>
<feature type="transmembrane region" description="Helical" evidence="1">
    <location>
        <begin position="126"/>
        <end position="145"/>
    </location>
</feature>
<dbReference type="EMBL" id="VKKG01000006">
    <property type="protein sequence ID" value="TRY17092.1"/>
    <property type="molecule type" value="Genomic_DNA"/>
</dbReference>
<feature type="transmembrane region" description="Helical" evidence="1">
    <location>
        <begin position="52"/>
        <end position="71"/>
    </location>
</feature>
<reference evidence="2 3" key="1">
    <citation type="submission" date="2019-07" db="EMBL/GenBank/DDBJ databases">
        <authorList>
            <person name="Zhou L.-Y."/>
        </authorList>
    </citation>
    <scope>NUCLEOTIDE SEQUENCE [LARGE SCALE GENOMIC DNA]</scope>
    <source>
        <strain evidence="2 3">YIM 101269</strain>
    </source>
</reference>
<feature type="transmembrane region" description="Helical" evidence="1">
    <location>
        <begin position="235"/>
        <end position="254"/>
    </location>
</feature>
<dbReference type="OrthoDB" id="9846575at2"/>
<feature type="transmembrane region" description="Helical" evidence="1">
    <location>
        <begin position="157"/>
        <end position="181"/>
    </location>
</feature>
<protein>
    <submittedName>
        <fullName evidence="2">Uncharacterized protein</fullName>
    </submittedName>
</protein>
<keyword evidence="1" id="KW-1133">Transmembrane helix</keyword>
<feature type="transmembrane region" description="Helical" evidence="1">
    <location>
        <begin position="202"/>
        <end position="223"/>
    </location>
</feature>
<gene>
    <name evidence="2" type="ORF">FOJ82_14700</name>
</gene>
<keyword evidence="3" id="KW-1185">Reference proteome</keyword>
<name>A0A553JXC1_9ACTN</name>
<dbReference type="AlphaFoldDB" id="A0A553JXC1"/>
<proteinExistence type="predicted"/>
<comment type="caution">
    <text evidence="2">The sequence shown here is derived from an EMBL/GenBank/DDBJ whole genome shotgun (WGS) entry which is preliminary data.</text>
</comment>
<organism evidence="2 3">
    <name type="scientific">Tessaracoccus rhinocerotis</name>
    <dbReference type="NCBI Taxonomy" id="1689449"/>
    <lineage>
        <taxon>Bacteria</taxon>
        <taxon>Bacillati</taxon>
        <taxon>Actinomycetota</taxon>
        <taxon>Actinomycetes</taxon>
        <taxon>Propionibacteriales</taxon>
        <taxon>Propionibacteriaceae</taxon>
        <taxon>Tessaracoccus</taxon>
    </lineage>
</organism>
<evidence type="ECO:0000313" key="3">
    <source>
        <dbReference type="Proteomes" id="UP000317638"/>
    </source>
</evidence>